<protein>
    <submittedName>
        <fullName evidence="1">Uncharacterized protein</fullName>
    </submittedName>
</protein>
<keyword evidence="2" id="KW-1185">Reference proteome</keyword>
<proteinExistence type="predicted"/>
<accession>A0ABR5L0U9</accession>
<reference evidence="1 2" key="2">
    <citation type="submission" date="2015-10" db="EMBL/GenBank/DDBJ databases">
        <title>Comparative genomics and high-throughput reverse genetic screens identify a new phytobacterial MAMP and an Arabidopsis receptor required for immune elicitation.</title>
        <authorList>
            <person name="Mott G.A."/>
            <person name="Thakur S."/>
            <person name="Wang P.W."/>
            <person name="Desveaux D."/>
            <person name="Guttman D.S."/>
        </authorList>
    </citation>
    <scope>NUCLEOTIDE SEQUENCE [LARGE SCALE GENOMIC DNA]</scope>
    <source>
        <strain evidence="1 2">107</strain>
    </source>
</reference>
<dbReference type="Proteomes" id="UP000037943">
    <property type="component" value="Unassembled WGS sequence"/>
</dbReference>
<gene>
    <name evidence="1" type="ORF">AC499_2500</name>
</gene>
<name>A0ABR5L0U9_PSEAV</name>
<organism evidence="1 2">
    <name type="scientific">Pseudomonas amygdali pv. lachrymans</name>
    <name type="common">Pseudomonas syringae pv. lachrymans</name>
    <dbReference type="NCBI Taxonomy" id="53707"/>
    <lineage>
        <taxon>Bacteria</taxon>
        <taxon>Pseudomonadati</taxon>
        <taxon>Pseudomonadota</taxon>
        <taxon>Gammaproteobacteria</taxon>
        <taxon>Pseudomonadales</taxon>
        <taxon>Pseudomonadaceae</taxon>
        <taxon>Pseudomonas</taxon>
        <taxon>Pseudomonas amygdali</taxon>
    </lineage>
</organism>
<sequence>MGYPDGYGAFAVNAGLLARIDAINPGRKTRRLQVAAISIAGRYI</sequence>
<dbReference type="EMBL" id="LGLK01000011">
    <property type="protein sequence ID" value="KPC21978.1"/>
    <property type="molecule type" value="Genomic_DNA"/>
</dbReference>
<reference evidence="1 2" key="1">
    <citation type="submission" date="2015-07" db="EMBL/GenBank/DDBJ databases">
        <authorList>
            <person name="O'Brien H.E."/>
            <person name="Thakur S."/>
            <person name="Gong Y."/>
            <person name="Wang P.W."/>
            <person name="Guttman D.S."/>
        </authorList>
    </citation>
    <scope>NUCLEOTIDE SEQUENCE [LARGE SCALE GENOMIC DNA]</scope>
    <source>
        <strain evidence="1 2">107</strain>
    </source>
</reference>
<comment type="caution">
    <text evidence="1">The sequence shown here is derived from an EMBL/GenBank/DDBJ whole genome shotgun (WGS) entry which is preliminary data.</text>
</comment>
<evidence type="ECO:0000313" key="1">
    <source>
        <dbReference type="EMBL" id="KPC21978.1"/>
    </source>
</evidence>
<evidence type="ECO:0000313" key="2">
    <source>
        <dbReference type="Proteomes" id="UP000037943"/>
    </source>
</evidence>